<evidence type="ECO:0000313" key="3">
    <source>
        <dbReference type="Proteomes" id="UP001445076"/>
    </source>
</evidence>
<sequence>MVHRRSTYRLSFKKYGENVRRRLYQENNRVREKRKMEELSHQSLEEDDDSVCECDDSDDDLDEVEAAGGSVVVAEAGGGLTEVAEAAGGPVEVAEATGEPVEVGGSSRG</sequence>
<comment type="caution">
    <text evidence="2">The sequence shown here is derived from an EMBL/GenBank/DDBJ whole genome shotgun (WGS) entry which is preliminary data.</text>
</comment>
<accession>A0AAW0VSF7</accession>
<dbReference type="EMBL" id="JARKIK010002154">
    <property type="protein sequence ID" value="KAK8719436.1"/>
    <property type="molecule type" value="Genomic_DNA"/>
</dbReference>
<proteinExistence type="predicted"/>
<protein>
    <submittedName>
        <fullName evidence="2">Uncharacterized protein</fullName>
    </submittedName>
</protein>
<gene>
    <name evidence="2" type="ORF">OTU49_014037</name>
</gene>
<feature type="non-terminal residue" evidence="2">
    <location>
        <position position="109"/>
    </location>
</feature>
<dbReference type="AlphaFoldDB" id="A0AAW0VSF7"/>
<feature type="region of interest" description="Disordered" evidence="1">
    <location>
        <begin position="34"/>
        <end position="59"/>
    </location>
</feature>
<feature type="compositionally biased region" description="Acidic residues" evidence="1">
    <location>
        <begin position="45"/>
        <end position="59"/>
    </location>
</feature>
<name>A0AAW0VSF7_CHEQU</name>
<organism evidence="2 3">
    <name type="scientific">Cherax quadricarinatus</name>
    <name type="common">Australian red claw crayfish</name>
    <dbReference type="NCBI Taxonomy" id="27406"/>
    <lineage>
        <taxon>Eukaryota</taxon>
        <taxon>Metazoa</taxon>
        <taxon>Ecdysozoa</taxon>
        <taxon>Arthropoda</taxon>
        <taxon>Crustacea</taxon>
        <taxon>Multicrustacea</taxon>
        <taxon>Malacostraca</taxon>
        <taxon>Eumalacostraca</taxon>
        <taxon>Eucarida</taxon>
        <taxon>Decapoda</taxon>
        <taxon>Pleocyemata</taxon>
        <taxon>Astacidea</taxon>
        <taxon>Parastacoidea</taxon>
        <taxon>Parastacidae</taxon>
        <taxon>Cherax</taxon>
    </lineage>
</organism>
<keyword evidence="3" id="KW-1185">Reference proteome</keyword>
<evidence type="ECO:0000313" key="2">
    <source>
        <dbReference type="EMBL" id="KAK8719436.1"/>
    </source>
</evidence>
<reference evidence="2 3" key="1">
    <citation type="journal article" date="2024" name="BMC Genomics">
        <title>Genome assembly of redclaw crayfish (Cherax quadricarinatus) provides insights into its immune adaptation and hypoxia tolerance.</title>
        <authorList>
            <person name="Liu Z."/>
            <person name="Zheng J."/>
            <person name="Li H."/>
            <person name="Fang K."/>
            <person name="Wang S."/>
            <person name="He J."/>
            <person name="Zhou D."/>
            <person name="Weng S."/>
            <person name="Chi M."/>
            <person name="Gu Z."/>
            <person name="He J."/>
            <person name="Li F."/>
            <person name="Wang M."/>
        </authorList>
    </citation>
    <scope>NUCLEOTIDE SEQUENCE [LARGE SCALE GENOMIC DNA]</scope>
    <source>
        <strain evidence="2">ZL_2023a</strain>
    </source>
</reference>
<evidence type="ECO:0000256" key="1">
    <source>
        <dbReference type="SAM" id="MobiDB-lite"/>
    </source>
</evidence>
<feature type="compositionally biased region" description="Basic and acidic residues" evidence="1">
    <location>
        <begin position="34"/>
        <end position="44"/>
    </location>
</feature>
<dbReference type="Proteomes" id="UP001445076">
    <property type="component" value="Unassembled WGS sequence"/>
</dbReference>